<feature type="compositionally biased region" description="Basic and acidic residues" evidence="1">
    <location>
        <begin position="1811"/>
        <end position="1821"/>
    </location>
</feature>
<feature type="region of interest" description="Disordered" evidence="1">
    <location>
        <begin position="616"/>
        <end position="645"/>
    </location>
</feature>
<feature type="compositionally biased region" description="Basic and acidic residues" evidence="1">
    <location>
        <begin position="812"/>
        <end position="825"/>
    </location>
</feature>
<feature type="compositionally biased region" description="Polar residues" evidence="1">
    <location>
        <begin position="417"/>
        <end position="434"/>
    </location>
</feature>
<evidence type="ECO:0000313" key="3">
    <source>
        <dbReference type="Proteomes" id="UP001419268"/>
    </source>
</evidence>
<feature type="region of interest" description="Disordered" evidence="1">
    <location>
        <begin position="805"/>
        <end position="829"/>
    </location>
</feature>
<evidence type="ECO:0000256" key="1">
    <source>
        <dbReference type="SAM" id="MobiDB-lite"/>
    </source>
</evidence>
<feature type="region of interest" description="Disordered" evidence="1">
    <location>
        <begin position="1687"/>
        <end position="1710"/>
    </location>
</feature>
<comment type="caution">
    <text evidence="2">The sequence shown here is derived from an EMBL/GenBank/DDBJ whole genome shotgun (WGS) entry which is preliminary data.</text>
</comment>
<protein>
    <submittedName>
        <fullName evidence="2">Uncharacterized protein</fullName>
    </submittedName>
</protein>
<dbReference type="EMBL" id="JBBNAG010000001">
    <property type="protein sequence ID" value="KAK9167032.1"/>
    <property type="molecule type" value="Genomic_DNA"/>
</dbReference>
<name>A0AAP0Q441_9MAGN</name>
<feature type="region of interest" description="Disordered" evidence="1">
    <location>
        <begin position="1811"/>
        <end position="1831"/>
    </location>
</feature>
<feature type="region of interest" description="Disordered" evidence="1">
    <location>
        <begin position="417"/>
        <end position="445"/>
    </location>
</feature>
<feature type="compositionally biased region" description="Basic and acidic residues" evidence="1">
    <location>
        <begin position="289"/>
        <end position="302"/>
    </location>
</feature>
<keyword evidence="3" id="KW-1185">Reference proteome</keyword>
<proteinExistence type="predicted"/>
<gene>
    <name evidence="2" type="ORF">Scep_002223</name>
</gene>
<sequence>MRRKSILKPQPEIPKPSTAVMGNLVVEEVEKGDIPVRVTRSRVRKSMVLLSPLEKRKKSKVDKNSTENVCRNDKVRSGSSLLGDGVSDDIVALENDLTVRRSLRNRSTDDVCPERIDIRSTRTRKKSDRNVEKETIVPMTRSLRSRKIDVVPEKTDTNLVGNTKRGKKMLKMEKLVEDVGIAAKKLAKKRSNKMDNADAVEKRETYADKTMLCVIGQEEIGNTLETGEAVKQLNTVSSPKQFSTKTELVAGAEIAEKPSLQFDELIRESSHENDSTALVSDSEYVAKVEGNKKESNYQEPRRRSQQIAPKSVSFAPNVEHESENVVQPEEEDGQALPFLDPRNCDTPQPSHELSSLVSEDQNVAQSKRKMHTKSKGLPRRSRRNTYINKVRKKVEEPFLEEDDSLLDALVAEDSRPNKSQNIVLNDENSPSNHLVNADEDKQNDQGHCDDVVLMEKESIVTEVDYMSLPSVSDQMKEIMNRAIPFVEEIINGNCREEASMMLNESRESAETGEISDNYDACSSDTILNISEDYVLINLEDKAMTDKNFACETDIGFVEEGDMEKLERSGEEHDNVECGASPIIGVTHDDSDERVIVGEQFLDETVTEVALSCESGRSQDEGHAMKSKHMSPVVTNGFDVESDGHTPESLQQLVFQDEAGEEVPQVVERGRMGIQQSEHEVMFAGNVQYGKISVNEHEVGTNCCVTDRDVELEDHKGFVSEGGFVEHEEADSLSKSRGTDAFDIAEARNEAFACSAEDTDISSQIHVEVVDISEAGPVANEAIKITLDEHEIDLQVTEDSIIVEGEEISNTQGEKDASAKKPKEESGELAAAMGKESGFPGQNDINEESHVGGTKPLVSLVAVPFSFNEENQMNEERIEENCICENIEAPAEEGKHPGVFELTGSSEMVDMNGLGRLAHAHVNPVFNELILEESRHLKENLAQTEITDCVGGTYATDCGVDTIIQPQIVVVEPFQDCFSTEQSGTTDDRHWNEIFSSQHTEPRQSWSAIDDQNDFNHRGEGAGQEESVHTIDEPILDHLKMLQRNEVSFNVCEVCEHAASGTRLNTEGARHVDCIESEEVNTTSQVIPQANEITVVGEAEKHLVYLAKEVQNDIEISMGEHIAIMDEDGLHSGSTHQNGKESTERCVSRLENISQIAQKSEESRKPTATELGDNMEEERYGVGHVDDSTFSEDQNKKEDMVEYDPEPDELAGASSVLQQPRESVLAELSIINDCGLCSPFEILTSSGSAGRNLDDRSIFFSGSIVSHHHNESQAVSSEAIVNDSEDVERASDAEVSVQSVSRNFSFRDFFENVQLSETFKLETSGKLSEKKGSDHVVEENEGTIEQYRESKLTELVVEEKLEANASSAPEVKAAVQSCLIDFDVDNNEEASASLTAKYCTEYSEGRDTIEDENKHSINKIGPTSPFTSQVDELSIIKDAENEDVSSQTFTLELADYEDYDGRVHDGMEVAATLKEPTYDKITEKNSNAMVEENCILMDSRVFVLEEETSSSPTEISSGAQKLLGSNEIHMKADLDGPTCNFDASENFGDQEYAFQVFPENHCNNEDLNTEQYIRTNGSENVVLGDAIFDYSGAEIKGRAVDLEDLIETENISESSLERIKASGRSVRTSLCQAESGFQTEVDCNKDNARMRKSFVSAVNVADDRGDDLELLQDCTSNADFPHLQVDQAEDQEGTNEACNANSTDQENDNNATFFRSPLTVEKEESNGPTPGSVVEEEIKGAMDDINSQLRKMHISSTIKWRGKASMTPKECKKSFEAHDQLASNMKENITSMKCVKSGNCSEKQSAFKRRALKDLHGSKMRDQSCYTPYKQQ</sequence>
<feature type="compositionally biased region" description="Basic and acidic residues" evidence="1">
    <location>
        <begin position="436"/>
        <end position="445"/>
    </location>
</feature>
<evidence type="ECO:0000313" key="2">
    <source>
        <dbReference type="EMBL" id="KAK9167032.1"/>
    </source>
</evidence>
<organism evidence="2 3">
    <name type="scientific">Stephania cephalantha</name>
    <dbReference type="NCBI Taxonomy" id="152367"/>
    <lineage>
        <taxon>Eukaryota</taxon>
        <taxon>Viridiplantae</taxon>
        <taxon>Streptophyta</taxon>
        <taxon>Embryophyta</taxon>
        <taxon>Tracheophyta</taxon>
        <taxon>Spermatophyta</taxon>
        <taxon>Magnoliopsida</taxon>
        <taxon>Ranunculales</taxon>
        <taxon>Menispermaceae</taxon>
        <taxon>Menispermoideae</taxon>
        <taxon>Cissampelideae</taxon>
        <taxon>Stephania</taxon>
    </lineage>
</organism>
<dbReference type="Proteomes" id="UP001419268">
    <property type="component" value="Unassembled WGS sequence"/>
</dbReference>
<feature type="region of interest" description="Disordered" evidence="1">
    <location>
        <begin position="289"/>
        <end position="385"/>
    </location>
</feature>
<reference evidence="2 3" key="1">
    <citation type="submission" date="2024-01" db="EMBL/GenBank/DDBJ databases">
        <title>Genome assemblies of Stephania.</title>
        <authorList>
            <person name="Yang L."/>
        </authorList>
    </citation>
    <scope>NUCLEOTIDE SEQUENCE [LARGE SCALE GENOMIC DNA]</scope>
    <source>
        <strain evidence="2">JXDWG</strain>
        <tissue evidence="2">Leaf</tissue>
    </source>
</reference>
<feature type="compositionally biased region" description="Basic residues" evidence="1">
    <location>
        <begin position="366"/>
        <end position="383"/>
    </location>
</feature>
<feature type="compositionally biased region" description="Polar residues" evidence="1">
    <location>
        <begin position="345"/>
        <end position="365"/>
    </location>
</feature>
<feature type="compositionally biased region" description="Polar residues" evidence="1">
    <location>
        <begin position="1693"/>
        <end position="1710"/>
    </location>
</feature>
<accession>A0AAP0Q441</accession>